<evidence type="ECO:0000313" key="2">
    <source>
        <dbReference type="EMBL" id="MCP2174847.1"/>
    </source>
</evidence>
<gene>
    <name evidence="2" type="ORF">LX13_000654</name>
</gene>
<reference evidence="2 3" key="1">
    <citation type="submission" date="2022-06" db="EMBL/GenBank/DDBJ databases">
        <title>Genomic Encyclopedia of Archaeal and Bacterial Type Strains, Phase II (KMG-II): from individual species to whole genera.</title>
        <authorList>
            <person name="Goeker M."/>
        </authorList>
    </citation>
    <scope>NUCLEOTIDE SEQUENCE [LARGE SCALE GENOMIC DNA]</scope>
    <source>
        <strain evidence="2 3">DSM 44693</strain>
    </source>
</reference>
<name>A0ABT1H9B7_9NOCA</name>
<proteinExistence type="predicted"/>
<evidence type="ECO:0000256" key="1">
    <source>
        <dbReference type="SAM" id="MobiDB-lite"/>
    </source>
</evidence>
<evidence type="ECO:0008006" key="4">
    <source>
        <dbReference type="Google" id="ProtNLM"/>
    </source>
</evidence>
<organism evidence="2 3">
    <name type="scientific">Williamsia maris</name>
    <dbReference type="NCBI Taxonomy" id="72806"/>
    <lineage>
        <taxon>Bacteria</taxon>
        <taxon>Bacillati</taxon>
        <taxon>Actinomycetota</taxon>
        <taxon>Actinomycetes</taxon>
        <taxon>Mycobacteriales</taxon>
        <taxon>Nocardiaceae</taxon>
        <taxon>Williamsia</taxon>
    </lineage>
</organism>
<accession>A0ABT1H9B7</accession>
<feature type="region of interest" description="Disordered" evidence="1">
    <location>
        <begin position="1"/>
        <end position="92"/>
    </location>
</feature>
<dbReference type="EMBL" id="JAMTCJ010000001">
    <property type="protein sequence ID" value="MCP2174847.1"/>
    <property type="molecule type" value="Genomic_DNA"/>
</dbReference>
<sequence>MSVPNRTGTERVFDIAPGQNGPFSGGDPRSTPRTIDPDANDAATGKLSGDLITPNPITKGGVQGPVPEERETESTYRGGSITKPGKGGSLEVGVGDRYQLRVVGAVPDGTRTVATPYGPETAVKYRYQYQSRRWVTPSLGGGALFNYVGKWEDASPDRVDQLVKRGVPLPGLK</sequence>
<protein>
    <recommendedName>
        <fullName evidence="4">DUF4237 domain-containing protein</fullName>
    </recommendedName>
</protein>
<evidence type="ECO:0000313" key="3">
    <source>
        <dbReference type="Proteomes" id="UP001206895"/>
    </source>
</evidence>
<comment type="caution">
    <text evidence="2">The sequence shown here is derived from an EMBL/GenBank/DDBJ whole genome shotgun (WGS) entry which is preliminary data.</text>
</comment>
<dbReference type="Proteomes" id="UP001206895">
    <property type="component" value="Unassembled WGS sequence"/>
</dbReference>
<keyword evidence="3" id="KW-1185">Reference proteome</keyword>